<dbReference type="InterPro" id="IPR013149">
    <property type="entry name" value="ADH-like_C"/>
</dbReference>
<dbReference type="Pfam" id="PF00107">
    <property type="entry name" value="ADH_zinc_N"/>
    <property type="match status" value="1"/>
</dbReference>
<name>A0A1E1KQZ2_9HELO</name>
<keyword evidence="4" id="KW-0862">Zinc</keyword>
<organism evidence="8 9">
    <name type="scientific">Rhynchosporium agropyri</name>
    <dbReference type="NCBI Taxonomy" id="914238"/>
    <lineage>
        <taxon>Eukaryota</taxon>
        <taxon>Fungi</taxon>
        <taxon>Dikarya</taxon>
        <taxon>Ascomycota</taxon>
        <taxon>Pezizomycotina</taxon>
        <taxon>Leotiomycetes</taxon>
        <taxon>Helotiales</taxon>
        <taxon>Ploettnerulaceae</taxon>
        <taxon>Rhynchosporium</taxon>
    </lineage>
</organism>
<dbReference type="AlphaFoldDB" id="A0A1E1KQZ2"/>
<evidence type="ECO:0000259" key="7">
    <source>
        <dbReference type="Pfam" id="PF08240"/>
    </source>
</evidence>
<feature type="domain" description="Alcohol dehydrogenase-like N-terminal" evidence="7">
    <location>
        <begin position="21"/>
        <end position="91"/>
    </location>
</feature>
<sequence>MHRRLHRARLETRRPSHAPEEDEFLIEVIATGVCDTDITGYGAGPILRVGSAAVGKVYQPGNLVILSAASCQACHYCRTGHPAYCSNHAAITLQANDPNFVLAFDTSKIIGGGYFGQSTFASPTPVKASCASNVTKLSKDAETLTLYAPLGCGIVTGAGAITHVGNCGPEDVVGVVGLGGVGLAGITVAKYRGVNTIVACDLLPSRIELAMSMGATHGLESSPAALREAGFENLQTAIKSLTPEGLGCSHILDTSPLMAVMSACMEALQKNGTLLQVGVKPVGAKLELDLLMHMVNGRRLCGVVEGDRDPAEALPELVQ</sequence>
<dbReference type="GO" id="GO:0046872">
    <property type="term" value="F:metal ion binding"/>
    <property type="evidence" value="ECO:0007669"/>
    <property type="project" value="UniProtKB-KW"/>
</dbReference>
<reference evidence="9" key="1">
    <citation type="submission" date="2016-03" db="EMBL/GenBank/DDBJ databases">
        <authorList>
            <person name="Guldener U."/>
        </authorList>
    </citation>
    <scope>NUCLEOTIDE SEQUENCE [LARGE SCALE GENOMIC DNA]</scope>
    <source>
        <strain evidence="9">04CH-RAC-A.6.1</strain>
    </source>
</reference>
<comment type="cofactor">
    <cofactor evidence="1">
        <name>Zn(2+)</name>
        <dbReference type="ChEBI" id="CHEBI:29105"/>
    </cofactor>
</comment>
<keyword evidence="3" id="KW-0479">Metal-binding</keyword>
<feature type="domain" description="Alcohol dehydrogenase-like C-terminal" evidence="6">
    <location>
        <begin position="180"/>
        <end position="316"/>
    </location>
</feature>
<dbReference type="PANTHER" id="PTHR43350">
    <property type="entry name" value="NAD-DEPENDENT ALCOHOL DEHYDROGENASE"/>
    <property type="match status" value="1"/>
</dbReference>
<dbReference type="PROSITE" id="PS00065">
    <property type="entry name" value="D_2_HYDROXYACID_DH_1"/>
    <property type="match status" value="1"/>
</dbReference>
<evidence type="ECO:0000256" key="3">
    <source>
        <dbReference type="ARBA" id="ARBA00022723"/>
    </source>
</evidence>
<dbReference type="InterPro" id="IPR011032">
    <property type="entry name" value="GroES-like_sf"/>
</dbReference>
<evidence type="ECO:0000313" key="8">
    <source>
        <dbReference type="EMBL" id="CZT00431.1"/>
    </source>
</evidence>
<comment type="similarity">
    <text evidence="2">Belongs to the zinc-containing alcohol dehydrogenase family.</text>
</comment>
<proteinExistence type="inferred from homology"/>
<dbReference type="SUPFAM" id="SSF51735">
    <property type="entry name" value="NAD(P)-binding Rossmann-fold domains"/>
    <property type="match status" value="1"/>
</dbReference>
<evidence type="ECO:0000256" key="5">
    <source>
        <dbReference type="ARBA" id="ARBA00023002"/>
    </source>
</evidence>
<dbReference type="InterPro" id="IPR013154">
    <property type="entry name" value="ADH-like_N"/>
</dbReference>
<evidence type="ECO:0000313" key="9">
    <source>
        <dbReference type="Proteomes" id="UP000178912"/>
    </source>
</evidence>
<dbReference type="PANTHER" id="PTHR43350:SF18">
    <property type="entry name" value="ENOYL REDUCTASE (ER) DOMAIN-CONTAINING PROTEIN"/>
    <property type="match status" value="1"/>
</dbReference>
<accession>A0A1E1KQZ2</accession>
<keyword evidence="5" id="KW-0560">Oxidoreductase</keyword>
<dbReference type="Gene3D" id="3.90.180.10">
    <property type="entry name" value="Medium-chain alcohol dehydrogenases, catalytic domain"/>
    <property type="match status" value="1"/>
</dbReference>
<dbReference type="Gene3D" id="3.40.50.720">
    <property type="entry name" value="NAD(P)-binding Rossmann-like Domain"/>
    <property type="match status" value="1"/>
</dbReference>
<evidence type="ECO:0000259" key="6">
    <source>
        <dbReference type="Pfam" id="PF00107"/>
    </source>
</evidence>
<evidence type="ECO:0000256" key="2">
    <source>
        <dbReference type="ARBA" id="ARBA00008072"/>
    </source>
</evidence>
<keyword evidence="9" id="KW-1185">Reference proteome</keyword>
<dbReference type="InterPro" id="IPR036291">
    <property type="entry name" value="NAD(P)-bd_dom_sf"/>
</dbReference>
<dbReference type="OrthoDB" id="1560166at2759"/>
<dbReference type="Pfam" id="PF08240">
    <property type="entry name" value="ADH_N"/>
    <property type="match status" value="1"/>
</dbReference>
<dbReference type="InterPro" id="IPR029752">
    <property type="entry name" value="D-isomer_DH_CS1"/>
</dbReference>
<dbReference type="Proteomes" id="UP000178912">
    <property type="component" value="Unassembled WGS sequence"/>
</dbReference>
<dbReference type="EMBL" id="FJUX01000045">
    <property type="protein sequence ID" value="CZT00431.1"/>
    <property type="molecule type" value="Genomic_DNA"/>
</dbReference>
<protein>
    <submittedName>
        <fullName evidence="8">Related to zinc-containing long-chain alcohol dehydrogenase</fullName>
    </submittedName>
</protein>
<evidence type="ECO:0000256" key="4">
    <source>
        <dbReference type="ARBA" id="ARBA00022833"/>
    </source>
</evidence>
<dbReference type="GO" id="GO:0016491">
    <property type="term" value="F:oxidoreductase activity"/>
    <property type="evidence" value="ECO:0007669"/>
    <property type="project" value="UniProtKB-KW"/>
</dbReference>
<evidence type="ECO:0000256" key="1">
    <source>
        <dbReference type="ARBA" id="ARBA00001947"/>
    </source>
</evidence>
<dbReference type="SUPFAM" id="SSF50129">
    <property type="entry name" value="GroES-like"/>
    <property type="match status" value="1"/>
</dbReference>
<gene>
    <name evidence="8" type="ORF">RAG0_08460</name>
</gene>